<evidence type="ECO:0000259" key="7">
    <source>
        <dbReference type="PROSITE" id="PS50112"/>
    </source>
</evidence>
<dbReference type="PROSITE" id="PS50112">
    <property type="entry name" value="PAS"/>
    <property type="match status" value="3"/>
</dbReference>
<feature type="domain" description="PAC" evidence="8">
    <location>
        <begin position="343"/>
        <end position="396"/>
    </location>
</feature>
<dbReference type="SMART" id="SM00387">
    <property type="entry name" value="HATPase_c"/>
    <property type="match status" value="1"/>
</dbReference>
<gene>
    <name evidence="9" type="ORF">EWM57_08720</name>
</gene>
<dbReference type="Gene3D" id="3.30.450.20">
    <property type="entry name" value="PAS domain"/>
    <property type="match status" value="6"/>
</dbReference>
<dbReference type="FunFam" id="3.30.450.20:FF:000099">
    <property type="entry name" value="Sensory box sensor histidine kinase"/>
    <property type="match status" value="3"/>
</dbReference>
<sequence length="1034" mass="118528">MSAEAVDFELIFEALLAPHLVLSPDLRIAAANEGLCHLLQLSRGELLGQPALTVFAQHPASELVSLPAWQEALAEVVRMPRSHTLSLQYNLRRSNGSLVPSYWQLQLRPVLTPHNTLRYLLCRVVNVTDEVLARQQDTLNREGFGLLAQATHDAIWDYDPRTDTVWRNAAFKTLFGFPPETDCQALNFWHERLHPADRPRVHAEQARALASPRETVFTIEYRFERGDGSWAEVVDRAYVLRDGQGQPVRLLGAMQDVTRQRAAERLAQQSATRFQLLAEVQHQLIWITDAEGHLEYVNPYWEHFTGLALPDSRDWQWQHLTHPDDFARIFEQRRGALLRPEPVEMEIRLLEQATGEYRWFLSRSVPVQAPDGTVTQWVGTATNIDSQKRTEQALQQSNEQFRHLLEALPQMAWMSRAEGGVIYYNQRWYDFTGGTFAELQEWGWEKFIHPDDLGPTTARWQHALATGTRFEAEHRWRNQQGQYRWFLARAEALRDADGHILHWVGTNTDIHERRQALQLLQEKDEQLQNIIGNVPAYIITMFGPTHVVGFINEQLQQLLAGRARVGQPVAESLPELAADGLLPLLDAVYASGQPYSALEVEFPILDAAGQPVATRYFDFTYQPLHDEDGRMQGILLFATDATERVQARRRADQLDAEVRRRDEQFRFLAESIPQIVWTARPDGRIDYYNQRWSDYTGFSPEESKQKGWTAVVFPEDREKVVTQYYASIRSGQDYQEESRWRGADGQYRWFLHRARPMRDAGGHVVKWFGTSTDIDDFKTVQQRLEQQNAALTHTNQDLDNFVYTASHDLKQPINNMAGIFEELTRTAYFRDPDAVKLIAMFERALHQIYDTIHNLSELVQVQKLRHNLPPETVLLEPLAREVLASIGEHLSSIRAEVTLDFTQVPVVEFVRPNLQSVLYNLLSNALKYAAPTRRPRILLRSELEEGHPVLVVQDNGVGIDLERYGSQLFTMFRRFHSHVDGSGMGLYLVNRIVQSHGGHVEVQSVVNEGTVFRIHLTSAAPLPASTAEPLLYSI</sequence>
<evidence type="ECO:0000259" key="8">
    <source>
        <dbReference type="PROSITE" id="PS50113"/>
    </source>
</evidence>
<dbReference type="InterPro" id="IPR036890">
    <property type="entry name" value="HATPase_C_sf"/>
</dbReference>
<feature type="domain" description="PAC" evidence="8">
    <location>
        <begin position="217"/>
        <end position="269"/>
    </location>
</feature>
<evidence type="ECO:0000256" key="5">
    <source>
        <dbReference type="ARBA" id="ARBA00022777"/>
    </source>
</evidence>
<dbReference type="Gene3D" id="1.10.287.130">
    <property type="match status" value="1"/>
</dbReference>
<dbReference type="InterPro" id="IPR001610">
    <property type="entry name" value="PAC"/>
</dbReference>
<dbReference type="CDD" id="cd00082">
    <property type="entry name" value="HisKA"/>
    <property type="match status" value="1"/>
</dbReference>
<feature type="domain" description="PAC" evidence="8">
    <location>
        <begin position="598"/>
        <end position="653"/>
    </location>
</feature>
<feature type="domain" description="Histidine kinase" evidence="6">
    <location>
        <begin position="804"/>
        <end position="1020"/>
    </location>
</feature>
<dbReference type="GO" id="GO:0000155">
    <property type="term" value="F:phosphorelay sensor kinase activity"/>
    <property type="evidence" value="ECO:0007669"/>
    <property type="project" value="InterPro"/>
</dbReference>
<dbReference type="PROSITE" id="PS50109">
    <property type="entry name" value="HIS_KIN"/>
    <property type="match status" value="1"/>
</dbReference>
<keyword evidence="10" id="KW-1185">Reference proteome</keyword>
<dbReference type="SMART" id="SM00086">
    <property type="entry name" value="PAC"/>
    <property type="match status" value="6"/>
</dbReference>
<dbReference type="InterPro" id="IPR005467">
    <property type="entry name" value="His_kinase_dom"/>
</dbReference>
<feature type="domain" description="PAC" evidence="8">
    <location>
        <begin position="470"/>
        <end position="522"/>
    </location>
</feature>
<dbReference type="PROSITE" id="PS50113">
    <property type="entry name" value="PAC"/>
    <property type="match status" value="5"/>
</dbReference>
<dbReference type="Gene3D" id="3.30.565.10">
    <property type="entry name" value="Histidine kinase-like ATPase, C-terminal domain"/>
    <property type="match status" value="1"/>
</dbReference>
<dbReference type="Pfam" id="PF08447">
    <property type="entry name" value="PAS_3"/>
    <property type="match status" value="4"/>
</dbReference>
<feature type="domain" description="PAS" evidence="7">
    <location>
        <begin position="661"/>
        <end position="731"/>
    </location>
</feature>
<evidence type="ECO:0000256" key="1">
    <source>
        <dbReference type="ARBA" id="ARBA00000085"/>
    </source>
</evidence>
<evidence type="ECO:0000256" key="4">
    <source>
        <dbReference type="ARBA" id="ARBA00022679"/>
    </source>
</evidence>
<dbReference type="SMART" id="SM00091">
    <property type="entry name" value="PAS"/>
    <property type="match status" value="5"/>
</dbReference>
<evidence type="ECO:0000259" key="6">
    <source>
        <dbReference type="PROSITE" id="PS50109"/>
    </source>
</evidence>
<dbReference type="InterPro" id="IPR013656">
    <property type="entry name" value="PAS_4"/>
</dbReference>
<accession>A0A4Q5LE51</accession>
<dbReference type="Pfam" id="PF02518">
    <property type="entry name" value="HATPase_c"/>
    <property type="match status" value="1"/>
</dbReference>
<dbReference type="SUPFAM" id="SSF55874">
    <property type="entry name" value="ATPase domain of HSP90 chaperone/DNA topoisomerase II/histidine kinase"/>
    <property type="match status" value="1"/>
</dbReference>
<evidence type="ECO:0000313" key="9">
    <source>
        <dbReference type="EMBL" id="RYU80258.1"/>
    </source>
</evidence>
<dbReference type="PANTHER" id="PTHR43304:SF1">
    <property type="entry name" value="PAC DOMAIN-CONTAINING PROTEIN"/>
    <property type="match status" value="1"/>
</dbReference>
<dbReference type="PRINTS" id="PR00344">
    <property type="entry name" value="BCTRLSENSOR"/>
</dbReference>
<dbReference type="EC" id="2.7.13.3" evidence="2"/>
<dbReference type="Pfam" id="PF08448">
    <property type="entry name" value="PAS_4"/>
    <property type="match status" value="2"/>
</dbReference>
<feature type="domain" description="PAS" evidence="7">
    <location>
        <begin position="397"/>
        <end position="467"/>
    </location>
</feature>
<protein>
    <recommendedName>
        <fullName evidence="2">histidine kinase</fullName>
        <ecNumber evidence="2">2.7.13.3</ecNumber>
    </recommendedName>
</protein>
<reference evidence="9 10" key="1">
    <citation type="submission" date="2019-02" db="EMBL/GenBank/DDBJ databases">
        <title>Bacterial novel species isolated from soil.</title>
        <authorList>
            <person name="Jung H.-Y."/>
        </authorList>
    </citation>
    <scope>NUCLEOTIDE SEQUENCE [LARGE SCALE GENOMIC DNA]</scope>
    <source>
        <strain evidence="9 10">1-3-3-3</strain>
    </source>
</reference>
<feature type="domain" description="PAS" evidence="7">
    <location>
        <begin position="270"/>
        <end position="340"/>
    </location>
</feature>
<dbReference type="CDD" id="cd00130">
    <property type="entry name" value="PAS"/>
    <property type="match status" value="5"/>
</dbReference>
<dbReference type="PANTHER" id="PTHR43304">
    <property type="entry name" value="PHYTOCHROME-LIKE PROTEIN CPH1"/>
    <property type="match status" value="1"/>
</dbReference>
<evidence type="ECO:0000256" key="3">
    <source>
        <dbReference type="ARBA" id="ARBA00022553"/>
    </source>
</evidence>
<organism evidence="9 10">
    <name type="scientific">Hymenobacter persicinus</name>
    <dbReference type="NCBI Taxonomy" id="2025506"/>
    <lineage>
        <taxon>Bacteria</taxon>
        <taxon>Pseudomonadati</taxon>
        <taxon>Bacteroidota</taxon>
        <taxon>Cytophagia</taxon>
        <taxon>Cytophagales</taxon>
        <taxon>Hymenobacteraceae</taxon>
        <taxon>Hymenobacter</taxon>
    </lineage>
</organism>
<dbReference type="InterPro" id="IPR000700">
    <property type="entry name" value="PAS-assoc_C"/>
</dbReference>
<dbReference type="InterPro" id="IPR003661">
    <property type="entry name" value="HisK_dim/P_dom"/>
</dbReference>
<dbReference type="Proteomes" id="UP000294155">
    <property type="component" value="Unassembled WGS sequence"/>
</dbReference>
<keyword evidence="5" id="KW-0418">Kinase</keyword>
<dbReference type="InterPro" id="IPR052162">
    <property type="entry name" value="Sensor_kinase/Photoreceptor"/>
</dbReference>
<dbReference type="InterPro" id="IPR003594">
    <property type="entry name" value="HATPase_dom"/>
</dbReference>
<dbReference type="EMBL" id="SEWE01000014">
    <property type="protein sequence ID" value="RYU80258.1"/>
    <property type="molecule type" value="Genomic_DNA"/>
</dbReference>
<name>A0A4Q5LE51_9BACT</name>
<dbReference type="RefSeq" id="WP_129920757.1">
    <property type="nucleotide sequence ID" value="NZ_SEWE01000014.1"/>
</dbReference>
<keyword evidence="3" id="KW-0597">Phosphoprotein</keyword>
<dbReference type="InterPro" id="IPR013655">
    <property type="entry name" value="PAS_fold_3"/>
</dbReference>
<dbReference type="OrthoDB" id="9766459at2"/>
<dbReference type="InterPro" id="IPR035965">
    <property type="entry name" value="PAS-like_dom_sf"/>
</dbReference>
<dbReference type="SUPFAM" id="SSF47384">
    <property type="entry name" value="Homodimeric domain of signal transducing histidine kinase"/>
    <property type="match status" value="1"/>
</dbReference>
<feature type="domain" description="PAC" evidence="8">
    <location>
        <begin position="734"/>
        <end position="786"/>
    </location>
</feature>
<dbReference type="InterPro" id="IPR036097">
    <property type="entry name" value="HisK_dim/P_sf"/>
</dbReference>
<comment type="caution">
    <text evidence="9">The sequence shown here is derived from an EMBL/GenBank/DDBJ whole genome shotgun (WGS) entry which is preliminary data.</text>
</comment>
<proteinExistence type="predicted"/>
<comment type="catalytic activity">
    <reaction evidence="1">
        <text>ATP + protein L-histidine = ADP + protein N-phospho-L-histidine.</text>
        <dbReference type="EC" id="2.7.13.3"/>
    </reaction>
</comment>
<dbReference type="InterPro" id="IPR000014">
    <property type="entry name" value="PAS"/>
</dbReference>
<keyword evidence="4" id="KW-0808">Transferase</keyword>
<evidence type="ECO:0000313" key="10">
    <source>
        <dbReference type="Proteomes" id="UP000294155"/>
    </source>
</evidence>
<dbReference type="InterPro" id="IPR004358">
    <property type="entry name" value="Sig_transdc_His_kin-like_C"/>
</dbReference>
<dbReference type="AlphaFoldDB" id="A0A4Q5LE51"/>
<evidence type="ECO:0000256" key="2">
    <source>
        <dbReference type="ARBA" id="ARBA00012438"/>
    </source>
</evidence>
<dbReference type="SUPFAM" id="SSF55785">
    <property type="entry name" value="PYP-like sensor domain (PAS domain)"/>
    <property type="match status" value="6"/>
</dbReference>
<dbReference type="NCBIfam" id="TIGR00229">
    <property type="entry name" value="sensory_box"/>
    <property type="match status" value="4"/>
</dbReference>